<dbReference type="VEuPathDB" id="TriTrypDB:C4B63_184g185c"/>
<dbReference type="VEuPathDB" id="TriTrypDB:TcG_07971"/>
<dbReference type="VEuPathDB" id="TriTrypDB:C4B63_175g33c"/>
<name>A0A2V2ULY5_TRYCR</name>
<keyword evidence="1" id="KW-0472">Membrane</keyword>
<evidence type="ECO:0000256" key="1">
    <source>
        <dbReference type="SAM" id="Phobius"/>
    </source>
</evidence>
<reference evidence="2 4" key="1">
    <citation type="journal article" date="2018" name="Microb. Genom.">
        <title>Expanding an expanded genome: long-read sequencing of Trypanosoma cruzi.</title>
        <authorList>
            <person name="Berna L."/>
            <person name="Rodriguez M."/>
            <person name="Chiribao M.L."/>
            <person name="Parodi-Talice A."/>
            <person name="Pita S."/>
            <person name="Rijo G."/>
            <person name="Alvarez-Valin F."/>
            <person name="Robello C."/>
        </authorList>
    </citation>
    <scope>NUCLEOTIDE SEQUENCE [LARGE SCALE GENOMIC DNA]</scope>
    <source>
        <strain evidence="2 4">Dm28c</strain>
    </source>
</reference>
<keyword evidence="1" id="KW-1133">Transmembrane helix</keyword>
<organism evidence="2 4">
    <name type="scientific">Trypanosoma cruzi</name>
    <dbReference type="NCBI Taxonomy" id="5693"/>
    <lineage>
        <taxon>Eukaryota</taxon>
        <taxon>Discoba</taxon>
        <taxon>Euglenozoa</taxon>
        <taxon>Kinetoplastea</taxon>
        <taxon>Metakinetoplastina</taxon>
        <taxon>Trypanosomatida</taxon>
        <taxon>Trypanosomatidae</taxon>
        <taxon>Trypanosoma</taxon>
        <taxon>Schizotrypanum</taxon>
    </lineage>
</organism>
<feature type="transmembrane region" description="Helical" evidence="1">
    <location>
        <begin position="38"/>
        <end position="71"/>
    </location>
</feature>
<dbReference type="VEuPathDB" id="TriTrypDB:TcCLB.511627.90"/>
<keyword evidence="1" id="KW-0812">Transmembrane</keyword>
<accession>A0A2V2ULY5</accession>
<gene>
    <name evidence="3" type="ORF">C4B63_175g33c</name>
    <name evidence="2" type="ORF">C4B63_184g185c</name>
</gene>
<dbReference type="EMBL" id="PRFA01000175">
    <property type="protein sequence ID" value="PWU85190.1"/>
    <property type="molecule type" value="Genomic_DNA"/>
</dbReference>
<dbReference type="VEuPathDB" id="TriTrypDB:TcBrA4_0100220"/>
<dbReference type="Proteomes" id="UP000246121">
    <property type="component" value="Unassembled WGS sequence"/>
</dbReference>
<sequence length="108" mass="11956">MFFLVGAIGTLLSTFMAADTLSQTFGFHHANIGKFMLFVWISAVFMAPWMCSIEMLGCLHCVAFVSAAARFGEAGLSYDFVRIPLLTFVPTFGILNILLNYAWPTAFE</sequence>
<dbReference type="VEuPathDB" id="TriTrypDB:BCY84_03308"/>
<dbReference type="EMBL" id="PRFA01000184">
    <property type="protein sequence ID" value="PWU85064.1"/>
    <property type="molecule type" value="Genomic_DNA"/>
</dbReference>
<comment type="caution">
    <text evidence="2">The sequence shown here is derived from an EMBL/GenBank/DDBJ whole genome shotgun (WGS) entry which is preliminary data.</text>
</comment>
<feature type="transmembrane region" description="Helical" evidence="1">
    <location>
        <begin position="83"/>
        <end position="103"/>
    </location>
</feature>
<evidence type="ECO:0000313" key="2">
    <source>
        <dbReference type="EMBL" id="PWU85064.1"/>
    </source>
</evidence>
<evidence type="ECO:0000313" key="3">
    <source>
        <dbReference type="EMBL" id="PWU85190.1"/>
    </source>
</evidence>
<evidence type="ECO:0000313" key="4">
    <source>
        <dbReference type="Proteomes" id="UP000246121"/>
    </source>
</evidence>
<dbReference type="VEuPathDB" id="TriTrypDB:TcCLB.507801.144"/>
<protein>
    <submittedName>
        <fullName evidence="2">Uncharacterized protein</fullName>
    </submittedName>
</protein>
<dbReference type="OrthoDB" id="270488at2759"/>
<dbReference type="AlphaFoldDB" id="A0A2V2ULY5"/>
<dbReference type="VEuPathDB" id="TriTrypDB:TcCL_ESM07469"/>
<proteinExistence type="predicted"/>
<dbReference type="VEuPathDB" id="TriTrypDB:TCDM_14418"/>